<gene>
    <name evidence="2" type="ORF">BBC0122_016070</name>
</gene>
<feature type="region of interest" description="Disordered" evidence="1">
    <location>
        <begin position="130"/>
        <end position="154"/>
    </location>
</feature>
<evidence type="ECO:0000313" key="3">
    <source>
        <dbReference type="Proteomes" id="UP000189632"/>
    </source>
</evidence>
<keyword evidence="3" id="KW-1185">Reference proteome</keyword>
<evidence type="ECO:0000256" key="1">
    <source>
        <dbReference type="SAM" id="MobiDB-lite"/>
    </source>
</evidence>
<dbReference type="EMBL" id="CP015625">
    <property type="protein sequence ID" value="AQT47709.1"/>
    <property type="molecule type" value="Genomic_DNA"/>
</dbReference>
<sequence length="154" mass="17118">MSAIPILSTNSFQAFISTFLNSFRVTAHSGTQLYVVYFATKQTLRRFIISARLLSAPEMTAPPNKIIPPPPVMSAIPILATNSFQAFISTFLNSFRVTGSFRHTTLRGLFCHTADFAKFYNFRPDCSAPKKDCAAKQNYPAPASHERNSDSCNK</sequence>
<accession>A0A1U9MJ23</accession>
<evidence type="ECO:0000313" key="2">
    <source>
        <dbReference type="EMBL" id="AQT47709.1"/>
    </source>
</evidence>
<name>A0A1U9MJ23_9HYPH</name>
<protein>
    <submittedName>
        <fullName evidence="2">Uncharacterized protein</fullName>
    </submittedName>
</protein>
<dbReference type="Proteomes" id="UP000189632">
    <property type="component" value="Chromosome"/>
</dbReference>
<dbReference type="AlphaFoldDB" id="A0A1U9MJ23"/>
<dbReference type="KEGG" id="bapi:BBC0122_016070"/>
<reference evidence="2 3" key="1">
    <citation type="submission" date="2016-11" db="EMBL/GenBank/DDBJ databases">
        <title>Comparative genomics of Bartonella apis.</title>
        <authorList>
            <person name="Engel P."/>
        </authorList>
    </citation>
    <scope>NUCLEOTIDE SEQUENCE [LARGE SCALE GENOMIC DNA]</scope>
    <source>
        <strain evidence="2 3">BBC0122</strain>
    </source>
</reference>
<feature type="compositionally biased region" description="Basic and acidic residues" evidence="1">
    <location>
        <begin position="144"/>
        <end position="154"/>
    </location>
</feature>
<organism evidence="2 3">
    <name type="scientific">Bartonella choladocola</name>
    <dbReference type="NCBI Taxonomy" id="2750995"/>
    <lineage>
        <taxon>Bacteria</taxon>
        <taxon>Pseudomonadati</taxon>
        <taxon>Pseudomonadota</taxon>
        <taxon>Alphaproteobacteria</taxon>
        <taxon>Hyphomicrobiales</taxon>
        <taxon>Bartonellaceae</taxon>
        <taxon>Bartonella</taxon>
    </lineage>
</organism>
<proteinExistence type="predicted"/>